<dbReference type="OrthoDB" id="5298774at2"/>
<keyword evidence="3" id="KW-0410">Iron transport</keyword>
<dbReference type="InterPro" id="IPR027417">
    <property type="entry name" value="P-loop_NTPase"/>
</dbReference>
<dbReference type="SUPFAM" id="SSF52540">
    <property type="entry name" value="P-loop containing nucleoside triphosphate hydrolases"/>
    <property type="match status" value="1"/>
</dbReference>
<protein>
    <submittedName>
        <fullName evidence="10">ABC transporter ATP-binding protein</fullName>
    </submittedName>
</protein>
<dbReference type="GO" id="GO:0005524">
    <property type="term" value="F:ATP binding"/>
    <property type="evidence" value="ECO:0007669"/>
    <property type="project" value="UniProtKB-KW"/>
</dbReference>
<organism evidence="10 11">
    <name type="scientific">Neisseria zalophi</name>
    <dbReference type="NCBI Taxonomy" id="640030"/>
    <lineage>
        <taxon>Bacteria</taxon>
        <taxon>Pseudomonadati</taxon>
        <taxon>Pseudomonadota</taxon>
        <taxon>Betaproteobacteria</taxon>
        <taxon>Neisseriales</taxon>
        <taxon>Neisseriaceae</taxon>
        <taxon>Neisseria</taxon>
    </lineage>
</organism>
<dbReference type="GO" id="GO:0016887">
    <property type="term" value="F:ATP hydrolysis activity"/>
    <property type="evidence" value="ECO:0007669"/>
    <property type="project" value="InterPro"/>
</dbReference>
<dbReference type="GO" id="GO:0016020">
    <property type="term" value="C:membrane"/>
    <property type="evidence" value="ECO:0007669"/>
    <property type="project" value="InterPro"/>
</dbReference>
<evidence type="ECO:0000256" key="4">
    <source>
        <dbReference type="ARBA" id="ARBA00022741"/>
    </source>
</evidence>
<dbReference type="PANTHER" id="PTHR42781:SF4">
    <property type="entry name" value="SPERMIDINE_PUTRESCINE IMPORT ATP-BINDING PROTEIN POTA"/>
    <property type="match status" value="1"/>
</dbReference>
<dbReference type="AlphaFoldDB" id="A0A5J6PWU7"/>
<dbReference type="RefSeq" id="WP_151049588.1">
    <property type="nucleotide sequence ID" value="NZ_CP031700.1"/>
</dbReference>
<dbReference type="PROSITE" id="PS50893">
    <property type="entry name" value="ABC_TRANSPORTER_2"/>
    <property type="match status" value="1"/>
</dbReference>
<evidence type="ECO:0000256" key="6">
    <source>
        <dbReference type="ARBA" id="ARBA00023004"/>
    </source>
</evidence>
<dbReference type="PANTHER" id="PTHR42781">
    <property type="entry name" value="SPERMIDINE/PUTRESCINE IMPORT ATP-BINDING PROTEIN POTA"/>
    <property type="match status" value="1"/>
</dbReference>
<name>A0A5J6PWU7_9NEIS</name>
<keyword evidence="6" id="KW-0408">Iron</keyword>
<keyword evidence="4" id="KW-0547">Nucleotide-binding</keyword>
<dbReference type="EMBL" id="CP031700">
    <property type="protein sequence ID" value="QEY25362.1"/>
    <property type="molecule type" value="Genomic_DNA"/>
</dbReference>
<evidence type="ECO:0000256" key="5">
    <source>
        <dbReference type="ARBA" id="ARBA00022840"/>
    </source>
</evidence>
<dbReference type="SMART" id="SM00382">
    <property type="entry name" value="AAA"/>
    <property type="match status" value="1"/>
</dbReference>
<dbReference type="Proteomes" id="UP000325713">
    <property type="component" value="Chromosome"/>
</dbReference>
<evidence type="ECO:0000313" key="10">
    <source>
        <dbReference type="EMBL" id="QEY25362.1"/>
    </source>
</evidence>
<dbReference type="Pfam" id="PF00005">
    <property type="entry name" value="ABC_tran"/>
    <property type="match status" value="1"/>
</dbReference>
<evidence type="ECO:0000259" key="9">
    <source>
        <dbReference type="PROSITE" id="PS50893"/>
    </source>
</evidence>
<evidence type="ECO:0000256" key="1">
    <source>
        <dbReference type="ARBA" id="ARBA00022448"/>
    </source>
</evidence>
<evidence type="ECO:0000256" key="3">
    <source>
        <dbReference type="ARBA" id="ARBA00022496"/>
    </source>
</evidence>
<evidence type="ECO:0000313" key="11">
    <source>
        <dbReference type="Proteomes" id="UP000325713"/>
    </source>
</evidence>
<dbReference type="InterPro" id="IPR017871">
    <property type="entry name" value="ABC_transporter-like_CS"/>
</dbReference>
<sequence length="316" mass="35035">MLQLKHIHKHYGEKTVADDINLEVGDGKLLAILGRSGCGKSTLLKIIAGLVQADSGEVWINGTDHTQLPPEQRGISLVFQDYALLPHLNTLQNVAFGLKMQGIGRKESYPKAMEMLAEVGLGNEAQRRVESLSGGEQQRVALARALVTDPKLMLLDESFSSLDTGLRHHLRQFTADHIRRRNIPAVMVTHDPEEAFTLADHIALMDSGKILQTATPDALINRPVNARAARLIGAYNVNDTHYIPQQALHFNQAGGTICTVTQFSRLPDRNLLGMQHPQYGEILLLPDPAQTEGLDLQTGSQWPLRVDEDKIVWFDR</sequence>
<gene>
    <name evidence="10" type="ORF">D0T92_01625</name>
</gene>
<dbReference type="GO" id="GO:0015697">
    <property type="term" value="P:quaternary ammonium group transport"/>
    <property type="evidence" value="ECO:0007669"/>
    <property type="project" value="UniProtKB-ARBA"/>
</dbReference>
<accession>A0A5J6PWU7</accession>
<dbReference type="InterPro" id="IPR050093">
    <property type="entry name" value="ABC_SmlMolc_Importer"/>
</dbReference>
<feature type="domain" description="ABC transporter" evidence="9">
    <location>
        <begin position="2"/>
        <end position="232"/>
    </location>
</feature>
<dbReference type="CDD" id="cd03259">
    <property type="entry name" value="ABC_Carb_Solutes_like"/>
    <property type="match status" value="1"/>
</dbReference>
<keyword evidence="11" id="KW-1185">Reference proteome</keyword>
<dbReference type="InterPro" id="IPR003439">
    <property type="entry name" value="ABC_transporter-like_ATP-bd"/>
</dbReference>
<evidence type="ECO:0000256" key="2">
    <source>
        <dbReference type="ARBA" id="ARBA00022475"/>
    </source>
</evidence>
<evidence type="ECO:0000256" key="7">
    <source>
        <dbReference type="ARBA" id="ARBA00023065"/>
    </source>
</evidence>
<dbReference type="InterPro" id="IPR003593">
    <property type="entry name" value="AAA+_ATPase"/>
</dbReference>
<dbReference type="PROSITE" id="PS00211">
    <property type="entry name" value="ABC_TRANSPORTER_1"/>
    <property type="match status" value="1"/>
</dbReference>
<keyword evidence="7" id="KW-0406">Ion transport</keyword>
<keyword evidence="2" id="KW-1003">Cell membrane</keyword>
<dbReference type="Gene3D" id="3.40.50.300">
    <property type="entry name" value="P-loop containing nucleotide triphosphate hydrolases"/>
    <property type="match status" value="1"/>
</dbReference>
<keyword evidence="5 10" id="KW-0067">ATP-binding</keyword>
<dbReference type="KEGG" id="nzl:D0T92_01625"/>
<dbReference type="GO" id="GO:0015408">
    <property type="term" value="F:ABC-type ferric iron transporter activity"/>
    <property type="evidence" value="ECO:0007669"/>
    <property type="project" value="InterPro"/>
</dbReference>
<reference evidence="10 11" key="1">
    <citation type="submission" date="2018-08" db="EMBL/GenBank/DDBJ databases">
        <title>Neisseria zalophi ATCC BAA-2455 complete genome.</title>
        <authorList>
            <person name="Veseli I.A."/>
            <person name="Buttler R."/>
            <person name="Mascarenhas dos Santos A.C."/>
            <person name="Pombert J.-F."/>
        </authorList>
    </citation>
    <scope>NUCLEOTIDE SEQUENCE [LARGE SCALE GENOMIC DNA]</scope>
    <source>
        <strain evidence="10 11">ATCC BAA-2455</strain>
    </source>
</reference>
<keyword evidence="8" id="KW-0472">Membrane</keyword>
<keyword evidence="1" id="KW-0813">Transport</keyword>
<dbReference type="InterPro" id="IPR015853">
    <property type="entry name" value="ABC_transpr_FbpC"/>
</dbReference>
<evidence type="ECO:0000256" key="8">
    <source>
        <dbReference type="ARBA" id="ARBA00023136"/>
    </source>
</evidence>
<dbReference type="FunFam" id="3.40.50.300:FF:000425">
    <property type="entry name" value="Probable ABC transporter, ATP-binding subunit"/>
    <property type="match status" value="1"/>
</dbReference>
<proteinExistence type="predicted"/>